<dbReference type="InterPro" id="IPR005829">
    <property type="entry name" value="Sugar_transporter_CS"/>
</dbReference>
<evidence type="ECO:0000313" key="13">
    <source>
        <dbReference type="Proteomes" id="UP000494165"/>
    </source>
</evidence>
<feature type="region of interest" description="Disordered" evidence="9">
    <location>
        <begin position="1"/>
        <end position="25"/>
    </location>
</feature>
<dbReference type="InterPro" id="IPR003663">
    <property type="entry name" value="Sugar/inositol_transpt"/>
</dbReference>
<dbReference type="CDD" id="cd17358">
    <property type="entry name" value="MFS_GLUT6_8_Class3_like"/>
    <property type="match status" value="1"/>
</dbReference>
<dbReference type="PRINTS" id="PR00171">
    <property type="entry name" value="SUGRTRNSPORT"/>
</dbReference>
<dbReference type="PANTHER" id="PTHR48021:SF96">
    <property type="entry name" value="FACILITATED TREHALOSE TRANSPORTER TRET1-1-RELATED"/>
    <property type="match status" value="1"/>
</dbReference>
<comment type="subcellular location">
    <subcellularLocation>
        <location evidence="1">Cell membrane</location>
        <topology evidence="1">Multi-pass membrane protein</topology>
    </subcellularLocation>
</comment>
<dbReference type="FunFam" id="1.20.1250.20:FF:000055">
    <property type="entry name" value="Facilitated trehalose transporter Tret1-2 homolog"/>
    <property type="match status" value="1"/>
</dbReference>
<keyword evidence="5 10" id="KW-0472">Membrane</keyword>
<evidence type="ECO:0000256" key="1">
    <source>
        <dbReference type="ARBA" id="ARBA00004651"/>
    </source>
</evidence>
<dbReference type="GO" id="GO:0051119">
    <property type="term" value="F:sugar transmembrane transporter activity"/>
    <property type="evidence" value="ECO:0007669"/>
    <property type="project" value="InterPro"/>
</dbReference>
<evidence type="ECO:0000256" key="6">
    <source>
        <dbReference type="ARBA" id="ARBA00023180"/>
    </source>
</evidence>
<evidence type="ECO:0000256" key="5">
    <source>
        <dbReference type="ARBA" id="ARBA00023136"/>
    </source>
</evidence>
<dbReference type="InterPro" id="IPR044775">
    <property type="entry name" value="MFS_ERD6/Tret1-like"/>
</dbReference>
<keyword evidence="3 10" id="KW-0812">Transmembrane</keyword>
<feature type="transmembrane region" description="Helical" evidence="10">
    <location>
        <begin position="132"/>
        <end position="154"/>
    </location>
</feature>
<dbReference type="GO" id="GO:0005886">
    <property type="term" value="C:plasma membrane"/>
    <property type="evidence" value="ECO:0007669"/>
    <property type="project" value="UniProtKB-SubCell"/>
</dbReference>
<dbReference type="PANTHER" id="PTHR48021">
    <property type="match status" value="1"/>
</dbReference>
<feature type="transmembrane region" description="Helical" evidence="10">
    <location>
        <begin position="395"/>
        <end position="420"/>
    </location>
</feature>
<feature type="transmembrane region" description="Helical" evidence="10">
    <location>
        <begin position="334"/>
        <end position="354"/>
    </location>
</feature>
<evidence type="ECO:0000256" key="9">
    <source>
        <dbReference type="SAM" id="MobiDB-lite"/>
    </source>
</evidence>
<dbReference type="Proteomes" id="UP000494165">
    <property type="component" value="Unassembled WGS sequence"/>
</dbReference>
<feature type="transmembrane region" description="Helical" evidence="10">
    <location>
        <begin position="102"/>
        <end position="120"/>
    </location>
</feature>
<evidence type="ECO:0000256" key="10">
    <source>
        <dbReference type="SAM" id="Phobius"/>
    </source>
</evidence>
<comment type="similarity">
    <text evidence="7">Belongs to the major facilitator superfamily. Sugar transporter (TC 2.A.1.1) family. Trehalose transporter subfamily.</text>
</comment>
<evidence type="ECO:0000256" key="7">
    <source>
        <dbReference type="ARBA" id="ARBA00024348"/>
    </source>
</evidence>
<evidence type="ECO:0000313" key="12">
    <source>
        <dbReference type="EMBL" id="CAB3360705.1"/>
    </source>
</evidence>
<feature type="transmembrane region" description="Helical" evidence="10">
    <location>
        <begin position="189"/>
        <end position="208"/>
    </location>
</feature>
<feature type="domain" description="Major facilitator superfamily (MFS) profile" evidence="11">
    <location>
        <begin position="62"/>
        <end position="488"/>
    </location>
</feature>
<keyword evidence="8" id="KW-0813">Transport</keyword>
<feature type="transmembrane region" description="Helical" evidence="10">
    <location>
        <begin position="214"/>
        <end position="234"/>
    </location>
</feature>
<dbReference type="PROSITE" id="PS50850">
    <property type="entry name" value="MFS"/>
    <property type="match status" value="1"/>
</dbReference>
<name>A0A8S1C4E7_9INSE</name>
<proteinExistence type="inferred from homology"/>
<evidence type="ECO:0000256" key="8">
    <source>
        <dbReference type="RuleBase" id="RU003346"/>
    </source>
</evidence>
<reference evidence="12 13" key="1">
    <citation type="submission" date="2020-04" db="EMBL/GenBank/DDBJ databases">
        <authorList>
            <person name="Alioto T."/>
            <person name="Alioto T."/>
            <person name="Gomez Garrido J."/>
        </authorList>
    </citation>
    <scope>NUCLEOTIDE SEQUENCE [LARGE SCALE GENOMIC DNA]</scope>
</reference>
<accession>A0A8S1C4E7</accession>
<feature type="transmembrane region" description="Helical" evidence="10">
    <location>
        <begin position="361"/>
        <end position="383"/>
    </location>
</feature>
<dbReference type="InterPro" id="IPR050549">
    <property type="entry name" value="MFS_Trehalose_Transporter"/>
</dbReference>
<evidence type="ECO:0000259" key="11">
    <source>
        <dbReference type="PROSITE" id="PS50850"/>
    </source>
</evidence>
<comment type="caution">
    <text evidence="12">The sequence shown here is derived from an EMBL/GenBank/DDBJ whole genome shotgun (WGS) entry which is preliminary data.</text>
</comment>
<dbReference type="NCBIfam" id="TIGR00879">
    <property type="entry name" value="SP"/>
    <property type="match status" value="1"/>
</dbReference>
<evidence type="ECO:0000256" key="3">
    <source>
        <dbReference type="ARBA" id="ARBA00022692"/>
    </source>
</evidence>
<dbReference type="OrthoDB" id="6339427at2759"/>
<dbReference type="InterPro" id="IPR020846">
    <property type="entry name" value="MFS_dom"/>
</dbReference>
<keyword evidence="4 10" id="KW-1133">Transmembrane helix</keyword>
<dbReference type="AlphaFoldDB" id="A0A8S1C4E7"/>
<dbReference type="InterPro" id="IPR005828">
    <property type="entry name" value="MFS_sugar_transport-like"/>
</dbReference>
<feature type="transmembrane region" description="Helical" evidence="10">
    <location>
        <begin position="432"/>
        <end position="450"/>
    </location>
</feature>
<evidence type="ECO:0000256" key="2">
    <source>
        <dbReference type="ARBA" id="ARBA00022475"/>
    </source>
</evidence>
<feature type="transmembrane region" description="Helical" evidence="10">
    <location>
        <begin position="60"/>
        <end position="82"/>
    </location>
</feature>
<feature type="transmembrane region" description="Helical" evidence="10">
    <location>
        <begin position="160"/>
        <end position="177"/>
    </location>
</feature>
<evidence type="ECO:0000256" key="4">
    <source>
        <dbReference type="ARBA" id="ARBA00022989"/>
    </source>
</evidence>
<dbReference type="SUPFAM" id="SSF103473">
    <property type="entry name" value="MFS general substrate transporter"/>
    <property type="match status" value="1"/>
</dbReference>
<dbReference type="PROSITE" id="PS00217">
    <property type="entry name" value="SUGAR_TRANSPORT_2"/>
    <property type="match status" value="1"/>
</dbReference>
<protein>
    <recommendedName>
        <fullName evidence="11">Major facilitator superfamily (MFS) profile domain-containing protein</fullName>
    </recommendedName>
</protein>
<feature type="transmembrane region" description="Helical" evidence="10">
    <location>
        <begin position="301"/>
        <end position="322"/>
    </location>
</feature>
<feature type="transmembrane region" description="Helical" evidence="10">
    <location>
        <begin position="462"/>
        <end position="484"/>
    </location>
</feature>
<keyword evidence="6" id="KW-0325">Glycoprotein</keyword>
<keyword evidence="2" id="KW-1003">Cell membrane</keyword>
<dbReference type="Gene3D" id="1.20.1250.20">
    <property type="entry name" value="MFS general substrate transporter like domains"/>
    <property type="match status" value="1"/>
</dbReference>
<dbReference type="InterPro" id="IPR036259">
    <property type="entry name" value="MFS_trans_sf"/>
</dbReference>
<dbReference type="EMBL" id="CADEPI010000004">
    <property type="protein sequence ID" value="CAB3360705.1"/>
    <property type="molecule type" value="Genomic_DNA"/>
</dbReference>
<organism evidence="12 13">
    <name type="scientific">Cloeon dipterum</name>
    <dbReference type="NCBI Taxonomy" id="197152"/>
    <lineage>
        <taxon>Eukaryota</taxon>
        <taxon>Metazoa</taxon>
        <taxon>Ecdysozoa</taxon>
        <taxon>Arthropoda</taxon>
        <taxon>Hexapoda</taxon>
        <taxon>Insecta</taxon>
        <taxon>Pterygota</taxon>
        <taxon>Palaeoptera</taxon>
        <taxon>Ephemeroptera</taxon>
        <taxon>Pisciforma</taxon>
        <taxon>Baetidae</taxon>
        <taxon>Cloeon</taxon>
    </lineage>
</organism>
<dbReference type="PROSITE" id="PS00216">
    <property type="entry name" value="SUGAR_TRANSPORT_1"/>
    <property type="match status" value="1"/>
</dbReference>
<sequence length="520" mass="55884">MGSSYKEINMTLSAGAQQAPKDPDKTLCHFEEQRPLSVAEESDTSSASGDIPVGQMLPQVMAAISVSLGSMIVGFASGYTAPALVKMQEDNATLTITTEDESWIVSLMPLAGLVGGIAGGPMIEHIGRRSTILGTALPFIISFLVIAFAQNVLMVKIGRALGGFCVGIASLCLPVYLGETVQPEVRGTLGLLPTALGNIGILVCYVAGKYLSWSNLAIMGACLPIPFTIGMCLIPETPRYLISKDRTSAAKKALQWLRGPDYDITSEYSEIERSHASTQKDEPRLIDLFTKGNLRPLSISVGLMFFQQLSGINAVIFYTVSIFRMAGSSVDDNLAAIIVGVVNFGSTFVATILIDRLGRKVLLYISGTTMAITLCGLAVFFYIKPSLDEELLELLGLLPLICFALFVIGFSLGFGPIPWLMMGEVLPAKVRGTAASVATAVNWSCTFLVTKTFPFLVDMAGIHGAFSLFGGMCVLSLIFVRFWVPETRGRSLEDIEKSLTGRRVRRMSSIANLKPLPFGA</sequence>
<keyword evidence="13" id="KW-1185">Reference proteome</keyword>
<gene>
    <name evidence="12" type="ORF">CLODIP_2_CD03342</name>
</gene>
<dbReference type="Pfam" id="PF00083">
    <property type="entry name" value="Sugar_tr"/>
    <property type="match status" value="1"/>
</dbReference>